<evidence type="ECO:0000256" key="1">
    <source>
        <dbReference type="SAM" id="MobiDB-lite"/>
    </source>
</evidence>
<comment type="caution">
    <text evidence="2">The sequence shown here is derived from an EMBL/GenBank/DDBJ whole genome shotgun (WGS) entry which is preliminary data.</text>
</comment>
<dbReference type="EMBL" id="BMMK01000018">
    <property type="protein sequence ID" value="GGM64077.1"/>
    <property type="molecule type" value="Genomic_DNA"/>
</dbReference>
<dbReference type="AlphaFoldDB" id="A0A8J3FV10"/>
<gene>
    <name evidence="2" type="ORF">GCM10012275_38240</name>
</gene>
<proteinExistence type="predicted"/>
<name>A0A8J3FV10_9PSEU</name>
<organism evidence="2 3">
    <name type="scientific">Longimycelium tulufanense</name>
    <dbReference type="NCBI Taxonomy" id="907463"/>
    <lineage>
        <taxon>Bacteria</taxon>
        <taxon>Bacillati</taxon>
        <taxon>Actinomycetota</taxon>
        <taxon>Actinomycetes</taxon>
        <taxon>Pseudonocardiales</taxon>
        <taxon>Pseudonocardiaceae</taxon>
        <taxon>Longimycelium</taxon>
    </lineage>
</organism>
<keyword evidence="3" id="KW-1185">Reference proteome</keyword>
<reference evidence="2" key="1">
    <citation type="journal article" date="2014" name="Int. J. Syst. Evol. Microbiol.">
        <title>Complete genome sequence of Corynebacterium casei LMG S-19264T (=DSM 44701T), isolated from a smear-ripened cheese.</title>
        <authorList>
            <consortium name="US DOE Joint Genome Institute (JGI-PGF)"/>
            <person name="Walter F."/>
            <person name="Albersmeier A."/>
            <person name="Kalinowski J."/>
            <person name="Ruckert C."/>
        </authorList>
    </citation>
    <scope>NUCLEOTIDE SEQUENCE</scope>
    <source>
        <strain evidence="2">CGMCC 4.5737</strain>
    </source>
</reference>
<dbReference type="RefSeq" id="WP_189059572.1">
    <property type="nucleotide sequence ID" value="NZ_BMMK01000018.1"/>
</dbReference>
<feature type="region of interest" description="Disordered" evidence="1">
    <location>
        <begin position="81"/>
        <end position="114"/>
    </location>
</feature>
<sequence>MIQFRLGERTWPWDGDVSIDEIIAAEKAVGRLWNDLNLAAKMGEGEATKVFFWLARRRAGEDIAYKDLNFKLVDFAVEDVDAESDENDASEPPPGPTGAAGASTAAAHPHSKKK</sequence>
<evidence type="ECO:0000313" key="2">
    <source>
        <dbReference type="EMBL" id="GGM64077.1"/>
    </source>
</evidence>
<reference evidence="2" key="2">
    <citation type="submission" date="2020-09" db="EMBL/GenBank/DDBJ databases">
        <authorList>
            <person name="Sun Q."/>
            <person name="Zhou Y."/>
        </authorList>
    </citation>
    <scope>NUCLEOTIDE SEQUENCE</scope>
    <source>
        <strain evidence="2">CGMCC 4.5737</strain>
    </source>
</reference>
<protein>
    <submittedName>
        <fullName evidence="2">Uncharacterized protein</fullName>
    </submittedName>
</protein>
<evidence type="ECO:0000313" key="3">
    <source>
        <dbReference type="Proteomes" id="UP000637578"/>
    </source>
</evidence>
<dbReference type="Proteomes" id="UP000637578">
    <property type="component" value="Unassembled WGS sequence"/>
</dbReference>
<accession>A0A8J3FV10</accession>
<feature type="compositionally biased region" description="Low complexity" evidence="1">
    <location>
        <begin position="97"/>
        <end position="108"/>
    </location>
</feature>